<dbReference type="EMBL" id="QEAS01000007">
    <property type="protein sequence ID" value="PWG80843.1"/>
    <property type="molecule type" value="Genomic_DNA"/>
</dbReference>
<comment type="caution">
    <text evidence="1">The sequence shown here is derived from an EMBL/GenBank/DDBJ whole genome shotgun (WGS) entry which is preliminary data.</text>
</comment>
<dbReference type="Proteomes" id="UP000245647">
    <property type="component" value="Unassembled WGS sequence"/>
</dbReference>
<evidence type="ECO:0000313" key="2">
    <source>
        <dbReference type="Proteomes" id="UP000245647"/>
    </source>
</evidence>
<gene>
    <name evidence="1" type="ORF">DDR33_10335</name>
</gene>
<dbReference type="OrthoDB" id="9950797at2"/>
<keyword evidence="2" id="KW-1185">Reference proteome</keyword>
<protein>
    <submittedName>
        <fullName evidence="1">Uncharacterized protein</fullName>
    </submittedName>
</protein>
<accession>A0A2U2PHF2</accession>
<name>A0A2U2PHF2_9SPHI</name>
<dbReference type="AlphaFoldDB" id="A0A2U2PHF2"/>
<reference evidence="1 2" key="1">
    <citation type="submission" date="2018-04" db="EMBL/GenBank/DDBJ databases">
        <title>Pedobacter chongqingensis sp. nov., isolated from a rottenly hemp rope.</title>
        <authorList>
            <person name="Cai Y."/>
        </authorList>
    </citation>
    <scope>NUCLEOTIDE SEQUENCE [LARGE SCALE GENOMIC DNA]</scope>
    <source>
        <strain evidence="1 2">FJ4-8</strain>
    </source>
</reference>
<organism evidence="1 2">
    <name type="scientific">Pararcticibacter amylolyticus</name>
    <dbReference type="NCBI Taxonomy" id="2173175"/>
    <lineage>
        <taxon>Bacteria</taxon>
        <taxon>Pseudomonadati</taxon>
        <taxon>Bacteroidota</taxon>
        <taxon>Sphingobacteriia</taxon>
        <taxon>Sphingobacteriales</taxon>
        <taxon>Sphingobacteriaceae</taxon>
        <taxon>Pararcticibacter</taxon>
    </lineage>
</organism>
<evidence type="ECO:0000313" key="1">
    <source>
        <dbReference type="EMBL" id="PWG80843.1"/>
    </source>
</evidence>
<dbReference type="RefSeq" id="WP_109415699.1">
    <property type="nucleotide sequence ID" value="NZ_QEAS01000007.1"/>
</dbReference>
<sequence>MEALKHLKRLGDEAIKMESLYLELKIEKALAGDDFSGEHLLTEAESLWKDIREEYYGFLDYLQSETGLAA</sequence>
<proteinExistence type="predicted"/>